<protein>
    <submittedName>
        <fullName evidence="6">FAD-dependent pyridine nucleotide-disulfide oxidoreductase</fullName>
    </submittedName>
</protein>
<evidence type="ECO:0000256" key="1">
    <source>
        <dbReference type="ARBA" id="ARBA00001974"/>
    </source>
</evidence>
<dbReference type="PANTHER" id="PTHR43429:SF3">
    <property type="entry name" value="NITRITE REDUCTASE [NAD(P)H]"/>
    <property type="match status" value="1"/>
</dbReference>
<comment type="caution">
    <text evidence="6">The sequence shown here is derived from an EMBL/GenBank/DDBJ whole genome shotgun (WGS) entry which is preliminary data.</text>
</comment>
<feature type="domain" description="NADH-rubredoxin oxidoreductase C-terminal" evidence="5">
    <location>
        <begin position="323"/>
        <end position="385"/>
    </location>
</feature>
<evidence type="ECO:0000259" key="4">
    <source>
        <dbReference type="Pfam" id="PF07992"/>
    </source>
</evidence>
<dbReference type="PRINTS" id="PR00368">
    <property type="entry name" value="FADPNR"/>
</dbReference>
<dbReference type="Pfam" id="PF18267">
    <property type="entry name" value="Rubredoxin_C"/>
    <property type="match status" value="1"/>
</dbReference>
<dbReference type="InterPro" id="IPR036188">
    <property type="entry name" value="FAD/NAD-bd_sf"/>
</dbReference>
<evidence type="ECO:0000313" key="6">
    <source>
        <dbReference type="EMBL" id="KNZ69874.1"/>
    </source>
</evidence>
<dbReference type="PRINTS" id="PR00411">
    <property type="entry name" value="PNDRDTASEI"/>
</dbReference>
<dbReference type="Proteomes" id="UP000037175">
    <property type="component" value="Unassembled WGS sequence"/>
</dbReference>
<comment type="cofactor">
    <cofactor evidence="1">
        <name>FAD</name>
        <dbReference type="ChEBI" id="CHEBI:57692"/>
    </cofactor>
</comment>
<evidence type="ECO:0000256" key="3">
    <source>
        <dbReference type="ARBA" id="ARBA00022827"/>
    </source>
</evidence>
<dbReference type="InterPro" id="IPR041575">
    <property type="entry name" value="Rubredoxin_C"/>
</dbReference>
<keyword evidence="3" id="KW-0274">FAD</keyword>
<dbReference type="GO" id="GO:0016491">
    <property type="term" value="F:oxidoreductase activity"/>
    <property type="evidence" value="ECO:0007669"/>
    <property type="project" value="InterPro"/>
</dbReference>
<dbReference type="PANTHER" id="PTHR43429">
    <property type="entry name" value="PYRIDINE NUCLEOTIDE-DISULFIDE OXIDOREDUCTASE DOMAIN-CONTAINING"/>
    <property type="match status" value="1"/>
</dbReference>
<dbReference type="InterPro" id="IPR050260">
    <property type="entry name" value="FAD-bd_OxRdtase"/>
</dbReference>
<organism evidence="6 7">
    <name type="scientific">Thermincola ferriacetica</name>
    <dbReference type="NCBI Taxonomy" id="281456"/>
    <lineage>
        <taxon>Bacteria</taxon>
        <taxon>Bacillati</taxon>
        <taxon>Bacillota</taxon>
        <taxon>Clostridia</taxon>
        <taxon>Eubacteriales</taxon>
        <taxon>Thermincolaceae</taxon>
        <taxon>Thermincola</taxon>
    </lineage>
</organism>
<feature type="domain" description="FAD/NAD(P)-binding" evidence="4">
    <location>
        <begin position="1"/>
        <end position="297"/>
    </location>
</feature>
<reference evidence="7" key="1">
    <citation type="submission" date="2015-07" db="EMBL/GenBank/DDBJ databases">
        <title>Complete Genome of Thermincola ferriacetica strain Z-0001T.</title>
        <authorList>
            <person name="Lusk B."/>
            <person name="Badalamenti J.P."/>
            <person name="Parameswaran P."/>
            <person name="Bond D.R."/>
            <person name="Torres C.I."/>
        </authorList>
    </citation>
    <scope>NUCLEOTIDE SEQUENCE [LARGE SCALE GENOMIC DNA]</scope>
    <source>
        <strain evidence="7">Z-0001</strain>
    </source>
</reference>
<dbReference type="Gene3D" id="3.30.390.30">
    <property type="match status" value="1"/>
</dbReference>
<dbReference type="Gene3D" id="3.50.50.60">
    <property type="entry name" value="FAD/NAD(P)-binding domain"/>
    <property type="match status" value="2"/>
</dbReference>
<dbReference type="RefSeq" id="WP_052217620.1">
    <property type="nucleotide sequence ID" value="NZ_LGTE01000008.1"/>
</dbReference>
<evidence type="ECO:0000313" key="7">
    <source>
        <dbReference type="Proteomes" id="UP000037175"/>
    </source>
</evidence>
<accession>A0A0L6W459</accession>
<evidence type="ECO:0000256" key="2">
    <source>
        <dbReference type="ARBA" id="ARBA00022630"/>
    </source>
</evidence>
<dbReference type="EMBL" id="LGTE01000008">
    <property type="protein sequence ID" value="KNZ69874.1"/>
    <property type="molecule type" value="Genomic_DNA"/>
</dbReference>
<dbReference type="Pfam" id="PF07992">
    <property type="entry name" value="Pyr_redox_2"/>
    <property type="match status" value="1"/>
</dbReference>
<dbReference type="InterPro" id="IPR016156">
    <property type="entry name" value="FAD/NAD-linked_Rdtase_dimer_sf"/>
</dbReference>
<dbReference type="InterPro" id="IPR023753">
    <property type="entry name" value="FAD/NAD-binding_dom"/>
</dbReference>
<sequence>MKYVLIGNSAAAIGAVEGIRKVDKKGTITILSDEPYHTYSRPLISYYLADKVTEDQMRYRPEDFYALHGVQFLGGRKALAVKTGEKTVVTAEGDIPYDKLLIATGSKPIVPPVPGLDREGVYTFIKFDDVKKIKEVAAPGKRAVVVGAGLIGMKAAEALVQCGVETTVLDLSDRILSSILDTRAAEMVKAHAETKGVAFKLNNTVVEVRGDNKVSSVLLKDNNELPCDIVIVAIGVTPNLDVIKESDIKYNRGILVDEKMQTSVPDVYAAGDVSEGYDLLYGGQRVLPILPNAYMQGEIAGQAMAGAEVQFGGGFAFNAIGLFGLPMNTAGIANPEGSEYEIMVDESSQDKCYRKIVLKNDRVVGFILLNSIDRSGILTGLIREQADVKAFKQDLIRQDFGYIHFAPDVRKAKLTGGKAGD</sequence>
<dbReference type="SUPFAM" id="SSF51905">
    <property type="entry name" value="FAD/NAD(P)-binding domain"/>
    <property type="match status" value="2"/>
</dbReference>
<evidence type="ECO:0000259" key="5">
    <source>
        <dbReference type="Pfam" id="PF18267"/>
    </source>
</evidence>
<name>A0A0L6W459_9FIRM</name>
<dbReference type="PATRIC" id="fig|281456.6.peg.1587"/>
<proteinExistence type="predicted"/>
<dbReference type="AlphaFoldDB" id="A0A0L6W459"/>
<gene>
    <name evidence="6" type="ORF">Tfer_1484</name>
</gene>
<keyword evidence="2" id="KW-0285">Flavoprotein</keyword>
<keyword evidence="7" id="KW-1185">Reference proteome</keyword>